<accession>A0ABN3FLU6</accession>
<evidence type="ECO:0000256" key="1">
    <source>
        <dbReference type="SAM" id="Coils"/>
    </source>
</evidence>
<evidence type="ECO:0000313" key="3">
    <source>
        <dbReference type="Proteomes" id="UP001501444"/>
    </source>
</evidence>
<feature type="coiled-coil region" evidence="1">
    <location>
        <begin position="162"/>
        <end position="189"/>
    </location>
</feature>
<dbReference type="RefSeq" id="WP_344611240.1">
    <property type="nucleotide sequence ID" value="NZ_BAAARV010000009.1"/>
</dbReference>
<keyword evidence="3" id="KW-1185">Reference proteome</keyword>
<proteinExistence type="predicted"/>
<gene>
    <name evidence="2" type="ORF">GCM10010170_012240</name>
</gene>
<comment type="caution">
    <text evidence="2">The sequence shown here is derived from an EMBL/GenBank/DDBJ whole genome shotgun (WGS) entry which is preliminary data.</text>
</comment>
<organism evidence="2 3">
    <name type="scientific">Dactylosporangium salmoneum</name>
    <dbReference type="NCBI Taxonomy" id="53361"/>
    <lineage>
        <taxon>Bacteria</taxon>
        <taxon>Bacillati</taxon>
        <taxon>Actinomycetota</taxon>
        <taxon>Actinomycetes</taxon>
        <taxon>Micromonosporales</taxon>
        <taxon>Micromonosporaceae</taxon>
        <taxon>Dactylosporangium</taxon>
    </lineage>
</organism>
<protein>
    <submittedName>
        <fullName evidence="2">Uncharacterized protein</fullName>
    </submittedName>
</protein>
<keyword evidence="1" id="KW-0175">Coiled coil</keyword>
<sequence length="191" mass="20749">MTQQKKLKQLIRARMAKTGETCTTARRHILAHAPDEVQLPTGVLPAYTAFGPRQHHDSGLVAHVLRPVYAQFLEEAAPLLDDRLADAAALIRQSGRGWSQLATLAQDTASGLGAYIELAEERLELMFSRGPDAAPEVREMNARLDAMTADYAATDPLGDSGRAELFEAMADLVDACAEQERQAVQLLRAAA</sequence>
<evidence type="ECO:0000313" key="2">
    <source>
        <dbReference type="EMBL" id="GAA2333089.1"/>
    </source>
</evidence>
<dbReference type="EMBL" id="BAAARV010000009">
    <property type="protein sequence ID" value="GAA2333089.1"/>
    <property type="molecule type" value="Genomic_DNA"/>
</dbReference>
<reference evidence="3" key="1">
    <citation type="journal article" date="2019" name="Int. J. Syst. Evol. Microbiol.">
        <title>The Global Catalogue of Microorganisms (GCM) 10K type strain sequencing project: providing services to taxonomists for standard genome sequencing and annotation.</title>
        <authorList>
            <consortium name="The Broad Institute Genomics Platform"/>
            <consortium name="The Broad Institute Genome Sequencing Center for Infectious Disease"/>
            <person name="Wu L."/>
            <person name="Ma J."/>
        </authorList>
    </citation>
    <scope>NUCLEOTIDE SEQUENCE [LARGE SCALE GENOMIC DNA]</scope>
    <source>
        <strain evidence="3">JCM 3272</strain>
    </source>
</reference>
<dbReference type="Proteomes" id="UP001501444">
    <property type="component" value="Unassembled WGS sequence"/>
</dbReference>
<name>A0ABN3FLU6_9ACTN</name>